<feature type="domain" description="Subtilisin inhibitor" evidence="10">
    <location>
        <begin position="42"/>
        <end position="133"/>
    </location>
</feature>
<feature type="chain" id="PRO_5044909793" description="Probable subtilase-type protease inhibitor" evidence="8">
    <location>
        <begin position="28"/>
        <end position="150"/>
    </location>
</feature>
<sequence length="150" mass="15192" precursor="true">MRYLLTTLGAAASAAALLLTTTGSAHAAAPAAQHVEPAVLYAPSALVLTLGHGEKAATAIVERAVTLSCAPTPAGSHPAPEAACQELAAVGGQFGQLSRTPDGPCTRQWDPVTITATGVWQGKRVDWSATYGNACEMTASLTEGGTVFAF</sequence>
<feature type="disulfide bond" evidence="8">
    <location>
        <begin position="105"/>
        <end position="135"/>
    </location>
</feature>
<comment type="subcellular location">
    <subcellularLocation>
        <location evidence="1 8">Secreted</location>
    </subcellularLocation>
</comment>
<dbReference type="Proteomes" id="UP000828924">
    <property type="component" value="Chromosome"/>
</dbReference>
<dbReference type="SUPFAM" id="SSF55399">
    <property type="entry name" value="Subtilisin inhibitor"/>
    <property type="match status" value="1"/>
</dbReference>
<dbReference type="Gene3D" id="3.30.350.10">
    <property type="entry name" value="Subtilisin inhibitor-like"/>
    <property type="match status" value="1"/>
</dbReference>
<comment type="similarity">
    <text evidence="2 8 9">Belongs to the protease inhibitor I16 (SSI) family.</text>
</comment>
<evidence type="ECO:0000256" key="6">
    <source>
        <dbReference type="ARBA" id="ARBA00022900"/>
    </source>
</evidence>
<dbReference type="GO" id="GO:0030414">
    <property type="term" value="F:peptidase inhibitor activity"/>
    <property type="evidence" value="ECO:0007669"/>
    <property type="project" value="UniProtKB-KW"/>
</dbReference>
<comment type="function">
    <text evidence="8">Strong inhibitor of bacterial serine proteases such as subtilisin.</text>
</comment>
<evidence type="ECO:0000256" key="2">
    <source>
        <dbReference type="ARBA" id="ARBA00010472"/>
    </source>
</evidence>
<keyword evidence="8" id="KW-0732">Signal</keyword>
<feature type="signal peptide" evidence="8">
    <location>
        <begin position="1"/>
        <end position="27"/>
    </location>
</feature>
<evidence type="ECO:0000256" key="7">
    <source>
        <dbReference type="ARBA" id="ARBA00023157"/>
    </source>
</evidence>
<keyword evidence="12" id="KW-1185">Reference proteome</keyword>
<reference evidence="11 12" key="1">
    <citation type="submission" date="2021-03" db="EMBL/GenBank/DDBJ databases">
        <title>Complete genome of Streptomyces formicae strain 1H-GS9 (DSM 100524).</title>
        <authorList>
            <person name="Atanasov K.E."/>
            <person name="Altabella T."/>
            <person name="Ferrer A."/>
        </authorList>
    </citation>
    <scope>NUCLEOTIDE SEQUENCE [LARGE SCALE GENOMIC DNA]</scope>
    <source>
        <strain evidence="11 12">1H-GS9</strain>
    </source>
</reference>
<keyword evidence="4 8" id="KW-0964">Secreted</keyword>
<evidence type="ECO:0000256" key="3">
    <source>
        <dbReference type="ARBA" id="ARBA00011738"/>
    </source>
</evidence>
<keyword evidence="7 8" id="KW-1015">Disulfide bond</keyword>
<accession>A0ABY3WYD3</accession>
<dbReference type="RefSeq" id="WP_242337906.1">
    <property type="nucleotide sequence ID" value="NZ_CP071872.1"/>
</dbReference>
<feature type="disulfide bond" evidence="8">
    <location>
        <begin position="69"/>
        <end position="84"/>
    </location>
</feature>
<dbReference type="PRINTS" id="PR00294">
    <property type="entry name" value="SSBTLNINHBTR"/>
</dbReference>
<protein>
    <recommendedName>
        <fullName evidence="8">Probable subtilase-type protease inhibitor</fullName>
    </recommendedName>
</protein>
<proteinExistence type="inferred from homology"/>
<gene>
    <name evidence="8" type="primary">sti</name>
    <name evidence="11" type="ORF">J4032_33965</name>
</gene>
<keyword evidence="5 8" id="KW-0646">Protease inhibitor</keyword>
<keyword evidence="6 8" id="KW-0722">Serine protease inhibitor</keyword>
<name>A0ABY3WYD3_9ACTN</name>
<comment type="subunit">
    <text evidence="3 8">Homodimer.</text>
</comment>
<evidence type="ECO:0000256" key="9">
    <source>
        <dbReference type="RuleBase" id="RU003471"/>
    </source>
</evidence>
<dbReference type="HAMAP" id="MF_00778">
    <property type="entry name" value="SSI"/>
    <property type="match status" value="1"/>
</dbReference>
<dbReference type="Pfam" id="PF00720">
    <property type="entry name" value="SSI"/>
    <property type="match status" value="1"/>
</dbReference>
<feature type="site" description="Reactive bond" evidence="8">
    <location>
        <begin position="107"/>
        <end position="108"/>
    </location>
</feature>
<evidence type="ECO:0000256" key="5">
    <source>
        <dbReference type="ARBA" id="ARBA00022690"/>
    </source>
</evidence>
<evidence type="ECO:0000256" key="8">
    <source>
        <dbReference type="HAMAP-Rule" id="MF_00778"/>
    </source>
</evidence>
<dbReference type="InterPro" id="IPR036819">
    <property type="entry name" value="Subtilisin_inhibitor-like_sf"/>
</dbReference>
<evidence type="ECO:0000256" key="4">
    <source>
        <dbReference type="ARBA" id="ARBA00022525"/>
    </source>
</evidence>
<organism evidence="11 12">
    <name type="scientific">Streptomyces formicae</name>
    <dbReference type="NCBI Taxonomy" id="1616117"/>
    <lineage>
        <taxon>Bacteria</taxon>
        <taxon>Bacillati</taxon>
        <taxon>Actinomycetota</taxon>
        <taxon>Actinomycetes</taxon>
        <taxon>Kitasatosporales</taxon>
        <taxon>Streptomycetaceae</taxon>
        <taxon>Streptomyces</taxon>
    </lineage>
</organism>
<evidence type="ECO:0000313" key="11">
    <source>
        <dbReference type="EMBL" id="UNM15807.1"/>
    </source>
</evidence>
<evidence type="ECO:0000256" key="1">
    <source>
        <dbReference type="ARBA" id="ARBA00004613"/>
    </source>
</evidence>
<dbReference type="EMBL" id="CP071872">
    <property type="protein sequence ID" value="UNM15807.1"/>
    <property type="molecule type" value="Genomic_DNA"/>
</dbReference>
<evidence type="ECO:0000313" key="12">
    <source>
        <dbReference type="Proteomes" id="UP000828924"/>
    </source>
</evidence>
<dbReference type="InterPro" id="IPR000691">
    <property type="entry name" value="Prot_inh_I16_SSI"/>
</dbReference>
<evidence type="ECO:0000259" key="10">
    <source>
        <dbReference type="Pfam" id="PF00720"/>
    </source>
</evidence>
<dbReference type="InterPro" id="IPR023549">
    <property type="entry name" value="Subtilisin_inhibitor"/>
</dbReference>